<accession>A0ABP6S730</accession>
<dbReference type="Proteomes" id="UP001499990">
    <property type="component" value="Unassembled WGS sequence"/>
</dbReference>
<organism evidence="2 3">
    <name type="scientific">Streptomyces sannanensis</name>
    <dbReference type="NCBI Taxonomy" id="285536"/>
    <lineage>
        <taxon>Bacteria</taxon>
        <taxon>Bacillati</taxon>
        <taxon>Actinomycetota</taxon>
        <taxon>Actinomycetes</taxon>
        <taxon>Kitasatosporales</taxon>
        <taxon>Streptomycetaceae</taxon>
        <taxon>Streptomyces</taxon>
    </lineage>
</organism>
<protein>
    <submittedName>
        <fullName evidence="2">Uncharacterized protein</fullName>
    </submittedName>
</protein>
<feature type="compositionally biased region" description="Pro residues" evidence="1">
    <location>
        <begin position="113"/>
        <end position="122"/>
    </location>
</feature>
<evidence type="ECO:0000256" key="1">
    <source>
        <dbReference type="SAM" id="MobiDB-lite"/>
    </source>
</evidence>
<sequence length="122" mass="12986">MHAYDPLRPPYQIAIPAMRPSLEVTGGHSPTPIYDALYSEYRRALRALPGDRSGEENLKFTGFASAHHSGRGWHLVGYVSGSGNPGHPGDTGHASGSSRNGGRQHPGHHLPAALPPGPRRGL</sequence>
<feature type="region of interest" description="Disordered" evidence="1">
    <location>
        <begin position="77"/>
        <end position="122"/>
    </location>
</feature>
<dbReference type="RefSeq" id="WP_345035141.1">
    <property type="nucleotide sequence ID" value="NZ_BAAAYL010000001.1"/>
</dbReference>
<reference evidence="3" key="1">
    <citation type="journal article" date="2019" name="Int. J. Syst. Evol. Microbiol.">
        <title>The Global Catalogue of Microorganisms (GCM) 10K type strain sequencing project: providing services to taxonomists for standard genome sequencing and annotation.</title>
        <authorList>
            <consortium name="The Broad Institute Genomics Platform"/>
            <consortium name="The Broad Institute Genome Sequencing Center for Infectious Disease"/>
            <person name="Wu L."/>
            <person name="Ma J."/>
        </authorList>
    </citation>
    <scope>NUCLEOTIDE SEQUENCE [LARGE SCALE GENOMIC DNA]</scope>
    <source>
        <strain evidence="3">JCM 9651</strain>
    </source>
</reference>
<evidence type="ECO:0000313" key="3">
    <source>
        <dbReference type="Proteomes" id="UP001499990"/>
    </source>
</evidence>
<keyword evidence="3" id="KW-1185">Reference proteome</keyword>
<dbReference type="EMBL" id="BAAAYL010000001">
    <property type="protein sequence ID" value="GAA3369555.1"/>
    <property type="molecule type" value="Genomic_DNA"/>
</dbReference>
<comment type="caution">
    <text evidence="2">The sequence shown here is derived from an EMBL/GenBank/DDBJ whole genome shotgun (WGS) entry which is preliminary data.</text>
</comment>
<name>A0ABP6S730_9ACTN</name>
<gene>
    <name evidence="2" type="ORF">GCM10020367_12740</name>
</gene>
<proteinExistence type="predicted"/>
<evidence type="ECO:0000313" key="2">
    <source>
        <dbReference type="EMBL" id="GAA3369555.1"/>
    </source>
</evidence>